<name>A0A1L9N2A7_ASPTC</name>
<dbReference type="Proteomes" id="UP000184304">
    <property type="component" value="Unassembled WGS sequence"/>
</dbReference>
<accession>A0A1L9N2A7</accession>
<feature type="non-terminal residue" evidence="1">
    <location>
        <position position="121"/>
    </location>
</feature>
<dbReference type="VEuPathDB" id="FungiDB:ASPTUDRAFT_932759"/>
<evidence type="ECO:0000313" key="2">
    <source>
        <dbReference type="Proteomes" id="UP000184304"/>
    </source>
</evidence>
<proteinExistence type="predicted"/>
<organism evidence="1 2">
    <name type="scientific">Aspergillus tubingensis (strain CBS 134.48)</name>
    <dbReference type="NCBI Taxonomy" id="767770"/>
    <lineage>
        <taxon>Eukaryota</taxon>
        <taxon>Fungi</taxon>
        <taxon>Dikarya</taxon>
        <taxon>Ascomycota</taxon>
        <taxon>Pezizomycotina</taxon>
        <taxon>Eurotiomycetes</taxon>
        <taxon>Eurotiomycetidae</taxon>
        <taxon>Eurotiales</taxon>
        <taxon>Aspergillaceae</taxon>
        <taxon>Aspergillus</taxon>
        <taxon>Aspergillus subgen. Circumdati</taxon>
    </lineage>
</organism>
<reference evidence="2" key="1">
    <citation type="journal article" date="2017" name="Genome Biol.">
        <title>Comparative genomics reveals high biological diversity and specific adaptations in the industrially and medically important fungal genus Aspergillus.</title>
        <authorList>
            <person name="de Vries R.P."/>
            <person name="Riley R."/>
            <person name="Wiebenga A."/>
            <person name="Aguilar-Osorio G."/>
            <person name="Amillis S."/>
            <person name="Uchima C.A."/>
            <person name="Anderluh G."/>
            <person name="Asadollahi M."/>
            <person name="Askin M."/>
            <person name="Barry K."/>
            <person name="Battaglia E."/>
            <person name="Bayram O."/>
            <person name="Benocci T."/>
            <person name="Braus-Stromeyer S.A."/>
            <person name="Caldana C."/>
            <person name="Canovas D."/>
            <person name="Cerqueira G.C."/>
            <person name="Chen F."/>
            <person name="Chen W."/>
            <person name="Choi C."/>
            <person name="Clum A."/>
            <person name="Dos Santos R.A."/>
            <person name="Damasio A.R."/>
            <person name="Diallinas G."/>
            <person name="Emri T."/>
            <person name="Fekete E."/>
            <person name="Flipphi M."/>
            <person name="Freyberg S."/>
            <person name="Gallo A."/>
            <person name="Gournas C."/>
            <person name="Habgood R."/>
            <person name="Hainaut M."/>
            <person name="Harispe M.L."/>
            <person name="Henrissat B."/>
            <person name="Hilden K.S."/>
            <person name="Hope R."/>
            <person name="Hossain A."/>
            <person name="Karabika E."/>
            <person name="Karaffa L."/>
            <person name="Karanyi Z."/>
            <person name="Krasevec N."/>
            <person name="Kuo A."/>
            <person name="Kusch H."/>
            <person name="LaButti K."/>
            <person name="Lagendijk E.L."/>
            <person name="Lapidus A."/>
            <person name="Levasseur A."/>
            <person name="Lindquist E."/>
            <person name="Lipzen A."/>
            <person name="Logrieco A.F."/>
            <person name="MacCabe A."/>
            <person name="Maekelae M.R."/>
            <person name="Malavazi I."/>
            <person name="Melin P."/>
            <person name="Meyer V."/>
            <person name="Mielnichuk N."/>
            <person name="Miskei M."/>
            <person name="Molnar A.P."/>
            <person name="Mule G."/>
            <person name="Ngan C.Y."/>
            <person name="Orejas M."/>
            <person name="Orosz E."/>
            <person name="Ouedraogo J.P."/>
            <person name="Overkamp K.M."/>
            <person name="Park H.-S."/>
            <person name="Perrone G."/>
            <person name="Piumi F."/>
            <person name="Punt P.J."/>
            <person name="Ram A.F."/>
            <person name="Ramon A."/>
            <person name="Rauscher S."/>
            <person name="Record E."/>
            <person name="Riano-Pachon D.M."/>
            <person name="Robert V."/>
            <person name="Roehrig J."/>
            <person name="Ruller R."/>
            <person name="Salamov A."/>
            <person name="Salih N.S."/>
            <person name="Samson R.A."/>
            <person name="Sandor E."/>
            <person name="Sanguinetti M."/>
            <person name="Schuetze T."/>
            <person name="Sepcic K."/>
            <person name="Shelest E."/>
            <person name="Sherlock G."/>
            <person name="Sophianopoulou V."/>
            <person name="Squina F.M."/>
            <person name="Sun H."/>
            <person name="Susca A."/>
            <person name="Todd R.B."/>
            <person name="Tsang A."/>
            <person name="Unkles S.E."/>
            <person name="van de Wiele N."/>
            <person name="van Rossen-Uffink D."/>
            <person name="Oliveira J.V."/>
            <person name="Vesth T.C."/>
            <person name="Visser J."/>
            <person name="Yu J.-H."/>
            <person name="Zhou M."/>
            <person name="Andersen M.R."/>
            <person name="Archer D.B."/>
            <person name="Baker S.E."/>
            <person name="Benoit I."/>
            <person name="Brakhage A.A."/>
            <person name="Braus G.H."/>
            <person name="Fischer R."/>
            <person name="Frisvad J.C."/>
            <person name="Goldman G.H."/>
            <person name="Houbraken J."/>
            <person name="Oakley B."/>
            <person name="Pocsi I."/>
            <person name="Scazzocchio C."/>
            <person name="Seiboth B."/>
            <person name="vanKuyk P.A."/>
            <person name="Wortman J."/>
            <person name="Dyer P.S."/>
            <person name="Grigoriev I.V."/>
        </authorList>
    </citation>
    <scope>NUCLEOTIDE SEQUENCE [LARGE SCALE GENOMIC DNA]</scope>
    <source>
        <strain evidence="2">CBS 134.48</strain>
    </source>
</reference>
<evidence type="ECO:0000313" key="1">
    <source>
        <dbReference type="EMBL" id="OJI83433.1"/>
    </source>
</evidence>
<gene>
    <name evidence="1" type="ORF">ASPTUDRAFT_932759</name>
</gene>
<dbReference type="AlphaFoldDB" id="A0A1L9N2A7"/>
<protein>
    <submittedName>
        <fullName evidence="1">Uncharacterized protein</fullName>
    </submittedName>
</protein>
<keyword evidence="2" id="KW-1185">Reference proteome</keyword>
<dbReference type="EMBL" id="KV878204">
    <property type="protein sequence ID" value="OJI83433.1"/>
    <property type="molecule type" value="Genomic_DNA"/>
</dbReference>
<sequence>MREIKRKYISMRKFPQSTQKQKKEVGTSEVRVKQSPMPIQAISTSVWAGYFRYPFILFLRINMESATSVHSEIFPLSPHEVDKCDDSQAASKASSCGRPMIGQRRQTRSILVPLDCVNNPK</sequence>